<proteinExistence type="inferred from homology"/>
<dbReference type="NCBIfam" id="TIGR02227">
    <property type="entry name" value="sigpep_I_bact"/>
    <property type="match status" value="1"/>
</dbReference>
<dbReference type="GO" id="GO:0016020">
    <property type="term" value="C:membrane"/>
    <property type="evidence" value="ECO:0007669"/>
    <property type="project" value="InterPro"/>
</dbReference>
<dbReference type="Gene3D" id="2.10.109.10">
    <property type="entry name" value="Umud Fragment, subunit A"/>
    <property type="match status" value="1"/>
</dbReference>
<evidence type="ECO:0000256" key="4">
    <source>
        <dbReference type="ARBA" id="ARBA00022801"/>
    </source>
</evidence>
<dbReference type="PANTHER" id="PTHR43390:SF1">
    <property type="entry name" value="CHLOROPLAST PROCESSING PEPTIDASE"/>
    <property type="match status" value="1"/>
</dbReference>
<dbReference type="CDD" id="cd06530">
    <property type="entry name" value="S26_SPase_I"/>
    <property type="match status" value="1"/>
</dbReference>
<dbReference type="InterPro" id="IPR019533">
    <property type="entry name" value="Peptidase_S26"/>
</dbReference>
<name>A0A645IHP0_9ZZZZ</name>
<dbReference type="PROSITE" id="PS00760">
    <property type="entry name" value="SPASE_I_2"/>
    <property type="match status" value="1"/>
</dbReference>
<dbReference type="InterPro" id="IPR000223">
    <property type="entry name" value="Pept_S26A_signal_pept_1"/>
</dbReference>
<accession>A0A645IHP0</accession>
<evidence type="ECO:0000259" key="5">
    <source>
        <dbReference type="Pfam" id="PF10502"/>
    </source>
</evidence>
<dbReference type="EMBL" id="VSSQ01109617">
    <property type="protein sequence ID" value="MPN47824.1"/>
    <property type="molecule type" value="Genomic_DNA"/>
</dbReference>
<dbReference type="InterPro" id="IPR036286">
    <property type="entry name" value="LexA/Signal_pep-like_sf"/>
</dbReference>
<evidence type="ECO:0000256" key="3">
    <source>
        <dbReference type="ARBA" id="ARBA00013208"/>
    </source>
</evidence>
<protein>
    <recommendedName>
        <fullName evidence="3">signal peptidase I</fullName>
        <ecNumber evidence="3">3.4.21.89</ecNumber>
    </recommendedName>
</protein>
<dbReference type="Pfam" id="PF10502">
    <property type="entry name" value="Peptidase_S26"/>
    <property type="match status" value="1"/>
</dbReference>
<dbReference type="PROSITE" id="PS00761">
    <property type="entry name" value="SPASE_I_3"/>
    <property type="match status" value="1"/>
</dbReference>
<feature type="domain" description="Peptidase S26" evidence="5">
    <location>
        <begin position="1"/>
        <end position="119"/>
    </location>
</feature>
<sequence>MEPTLRTGDRVYYTGFTKLRFNDLVIFDAGSLYGRVVKRVAGLPGDTISISADGRLIRNHVLEEEPFILPDQLGNSGMQEITVAAGTVFVLGDNRAESIDSRDSRIGLIRQDAILGVVTNFIREIGG</sequence>
<dbReference type="GO" id="GO:0006465">
    <property type="term" value="P:signal peptide processing"/>
    <property type="evidence" value="ECO:0007669"/>
    <property type="project" value="InterPro"/>
</dbReference>
<comment type="similarity">
    <text evidence="2">Belongs to the peptidase S26 family.</text>
</comment>
<dbReference type="PRINTS" id="PR00727">
    <property type="entry name" value="LEADERPTASE"/>
</dbReference>
<evidence type="ECO:0000313" key="6">
    <source>
        <dbReference type="EMBL" id="MPN47824.1"/>
    </source>
</evidence>
<dbReference type="InterPro" id="IPR019758">
    <property type="entry name" value="Pept_S26A_signal_pept_1_CS"/>
</dbReference>
<evidence type="ECO:0000256" key="2">
    <source>
        <dbReference type="ARBA" id="ARBA00009370"/>
    </source>
</evidence>
<gene>
    <name evidence="6" type="primary">sipP_4</name>
    <name evidence="6" type="ORF">SDC9_195428</name>
</gene>
<evidence type="ECO:0000256" key="1">
    <source>
        <dbReference type="ARBA" id="ARBA00000677"/>
    </source>
</evidence>
<dbReference type="AlphaFoldDB" id="A0A645IHP0"/>
<dbReference type="SUPFAM" id="SSF51306">
    <property type="entry name" value="LexA/Signal peptidase"/>
    <property type="match status" value="1"/>
</dbReference>
<comment type="catalytic activity">
    <reaction evidence="1">
        <text>Cleavage of hydrophobic, N-terminal signal or leader sequences from secreted and periplasmic proteins.</text>
        <dbReference type="EC" id="3.4.21.89"/>
    </reaction>
</comment>
<dbReference type="InterPro" id="IPR019757">
    <property type="entry name" value="Pept_S26A_signal_pept_1_Lys-AS"/>
</dbReference>
<reference evidence="6" key="1">
    <citation type="submission" date="2019-08" db="EMBL/GenBank/DDBJ databases">
        <authorList>
            <person name="Kucharzyk K."/>
            <person name="Murdoch R.W."/>
            <person name="Higgins S."/>
            <person name="Loffler F."/>
        </authorList>
    </citation>
    <scope>NUCLEOTIDE SEQUENCE</scope>
</reference>
<dbReference type="GO" id="GO:0004252">
    <property type="term" value="F:serine-type endopeptidase activity"/>
    <property type="evidence" value="ECO:0007669"/>
    <property type="project" value="InterPro"/>
</dbReference>
<keyword evidence="4 6" id="KW-0378">Hydrolase</keyword>
<organism evidence="6">
    <name type="scientific">bioreactor metagenome</name>
    <dbReference type="NCBI Taxonomy" id="1076179"/>
    <lineage>
        <taxon>unclassified sequences</taxon>
        <taxon>metagenomes</taxon>
        <taxon>ecological metagenomes</taxon>
    </lineage>
</organism>
<comment type="caution">
    <text evidence="6">The sequence shown here is derived from an EMBL/GenBank/DDBJ whole genome shotgun (WGS) entry which is preliminary data.</text>
</comment>
<dbReference type="GO" id="GO:0009003">
    <property type="term" value="F:signal peptidase activity"/>
    <property type="evidence" value="ECO:0007669"/>
    <property type="project" value="UniProtKB-EC"/>
</dbReference>
<dbReference type="PANTHER" id="PTHR43390">
    <property type="entry name" value="SIGNAL PEPTIDASE I"/>
    <property type="match status" value="1"/>
</dbReference>
<dbReference type="EC" id="3.4.21.89" evidence="3"/>